<reference evidence="1 2" key="1">
    <citation type="journal article" date="2020" name="Cell">
        <title>Large-Scale Comparative Analyses of Tick Genomes Elucidate Their Genetic Diversity and Vector Capacities.</title>
        <authorList>
            <consortium name="Tick Genome and Microbiome Consortium (TIGMIC)"/>
            <person name="Jia N."/>
            <person name="Wang J."/>
            <person name="Shi W."/>
            <person name="Du L."/>
            <person name="Sun Y."/>
            <person name="Zhan W."/>
            <person name="Jiang J.F."/>
            <person name="Wang Q."/>
            <person name="Zhang B."/>
            <person name="Ji P."/>
            <person name="Bell-Sakyi L."/>
            <person name="Cui X.M."/>
            <person name="Yuan T.T."/>
            <person name="Jiang B.G."/>
            <person name="Yang W.F."/>
            <person name="Lam T.T."/>
            <person name="Chang Q.C."/>
            <person name="Ding S.J."/>
            <person name="Wang X.J."/>
            <person name="Zhu J.G."/>
            <person name="Ruan X.D."/>
            <person name="Zhao L."/>
            <person name="Wei J.T."/>
            <person name="Ye R.Z."/>
            <person name="Que T.C."/>
            <person name="Du C.H."/>
            <person name="Zhou Y.H."/>
            <person name="Cheng J.X."/>
            <person name="Dai P.F."/>
            <person name="Guo W.B."/>
            <person name="Han X.H."/>
            <person name="Huang E.J."/>
            <person name="Li L.F."/>
            <person name="Wei W."/>
            <person name="Gao Y.C."/>
            <person name="Liu J.Z."/>
            <person name="Shao H.Z."/>
            <person name="Wang X."/>
            <person name="Wang C.C."/>
            <person name="Yang T.C."/>
            <person name="Huo Q.B."/>
            <person name="Li W."/>
            <person name="Chen H.Y."/>
            <person name="Chen S.E."/>
            <person name="Zhou L.G."/>
            <person name="Ni X.B."/>
            <person name="Tian J.H."/>
            <person name="Sheng Y."/>
            <person name="Liu T."/>
            <person name="Pan Y.S."/>
            <person name="Xia L.Y."/>
            <person name="Li J."/>
            <person name="Zhao F."/>
            <person name="Cao W.C."/>
        </authorList>
    </citation>
    <scope>NUCLEOTIDE SEQUENCE [LARGE SCALE GENOMIC DNA]</scope>
    <source>
        <strain evidence="1">Iper-2018</strain>
    </source>
</reference>
<organism evidence="1 2">
    <name type="scientific">Ixodes persulcatus</name>
    <name type="common">Taiga tick</name>
    <dbReference type="NCBI Taxonomy" id="34615"/>
    <lineage>
        <taxon>Eukaryota</taxon>
        <taxon>Metazoa</taxon>
        <taxon>Ecdysozoa</taxon>
        <taxon>Arthropoda</taxon>
        <taxon>Chelicerata</taxon>
        <taxon>Arachnida</taxon>
        <taxon>Acari</taxon>
        <taxon>Parasitiformes</taxon>
        <taxon>Ixodida</taxon>
        <taxon>Ixodoidea</taxon>
        <taxon>Ixodidae</taxon>
        <taxon>Ixodinae</taxon>
        <taxon>Ixodes</taxon>
    </lineage>
</organism>
<name>A0AC60PX72_IXOPE</name>
<proteinExistence type="predicted"/>
<keyword evidence="2" id="KW-1185">Reference proteome</keyword>
<evidence type="ECO:0000313" key="1">
    <source>
        <dbReference type="EMBL" id="KAG0425863.1"/>
    </source>
</evidence>
<dbReference type="EMBL" id="JABSTQ010009791">
    <property type="protein sequence ID" value="KAG0425863.1"/>
    <property type="molecule type" value="Genomic_DNA"/>
</dbReference>
<comment type="caution">
    <text evidence="1">The sequence shown here is derived from an EMBL/GenBank/DDBJ whole genome shotgun (WGS) entry which is preliminary data.</text>
</comment>
<accession>A0AC60PX72</accession>
<dbReference type="Proteomes" id="UP000805193">
    <property type="component" value="Unassembled WGS sequence"/>
</dbReference>
<evidence type="ECO:0000313" key="2">
    <source>
        <dbReference type="Proteomes" id="UP000805193"/>
    </source>
</evidence>
<sequence>MLQLYHGLIKARTLYALPLLDLNHRQWASLERAQRVALRICLGVPRTASSRHTLVESGTNTVQNAATERALRHLIRMQETPSTVSLVKNIATRRAHLATLVNLLEEIAGCPTTHITLPPPPSEPPTVKIEMNIAQMGPKRVTPATVAYQHTSQHIDEFYHGWTRTFTDGSVKAQRRTATAAAISEGHSRMEKLSFHASSTTAELAALRLGLAMTDGKQPGNLVLLTDSRAALRLLEKPDRAPALAREVMAKAQNLQKGGWTIAFQWLPSHCGIEGNEAVDALADRAHDEPNCRTSEVSAFADARLLTRRIISARHPELENGPLPAKVPERLTRNETAVLHWLRTRSAFTPAYLAKWKDHRDDACGTCRVTADDEHLLCVGPLYKEERDELRQTYSALGFPSDTLEELIRPTATAAKAEKC</sequence>
<protein>
    <submittedName>
        <fullName evidence="1">Uncharacterized protein</fullName>
    </submittedName>
</protein>
<gene>
    <name evidence="1" type="ORF">HPB47_026988</name>
</gene>